<comment type="caution">
    <text evidence="1">The sequence shown here is derived from an EMBL/GenBank/DDBJ whole genome shotgun (WGS) entry which is preliminary data.</text>
</comment>
<gene>
    <name evidence="1" type="ORF">HVA01_14800</name>
</gene>
<keyword evidence="2" id="KW-1185">Reference proteome</keyword>
<name>A0A511UMJ1_9GAMM</name>
<reference evidence="1 2" key="1">
    <citation type="submission" date="2019-07" db="EMBL/GenBank/DDBJ databases">
        <title>Whole genome shotgun sequence of Halomonas variabilis NBRC 102410.</title>
        <authorList>
            <person name="Hosoyama A."/>
            <person name="Uohara A."/>
            <person name="Ohji S."/>
            <person name="Ichikawa N."/>
        </authorList>
    </citation>
    <scope>NUCLEOTIDE SEQUENCE [LARGE SCALE GENOMIC DNA]</scope>
    <source>
        <strain evidence="1 2">NBRC 102410</strain>
    </source>
</reference>
<dbReference type="AlphaFoldDB" id="A0A511UMJ1"/>
<dbReference type="RefSeq" id="WP_146874473.1">
    <property type="nucleotide sequence ID" value="NZ_BJXV01000008.1"/>
</dbReference>
<sequence>MGSVCFIVDAVVTGSMLPRHLQSIRDSGVADHLLPIFVTGAYTQPRLADIEQRYHTHFLITPQLPLGARLNKAAFASQAEWLIIALQKQPPSAALWHSLYPQLTTSTLDALIIGLKQPSLAERILRRLLATTLLLPPYMAVRRVWLERLGGFDPEFDGKTAIDDFIQRLRACPTRLKNYDGQQLSQINEPENDTLLNLPCLMAASPDEGTHAP</sequence>
<organism evidence="1 2">
    <name type="scientific">Halovibrio variabilis</name>
    <dbReference type="NCBI Taxonomy" id="31910"/>
    <lineage>
        <taxon>Bacteria</taxon>
        <taxon>Pseudomonadati</taxon>
        <taxon>Pseudomonadota</taxon>
        <taxon>Gammaproteobacteria</taxon>
        <taxon>Oceanospirillales</taxon>
        <taxon>Halomonadaceae</taxon>
        <taxon>Halovibrio</taxon>
    </lineage>
</organism>
<dbReference type="EMBL" id="BJXV01000008">
    <property type="protein sequence ID" value="GEN27834.1"/>
    <property type="molecule type" value="Genomic_DNA"/>
</dbReference>
<evidence type="ECO:0000313" key="2">
    <source>
        <dbReference type="Proteomes" id="UP000321303"/>
    </source>
</evidence>
<protein>
    <submittedName>
        <fullName evidence="1">Uncharacterized protein</fullName>
    </submittedName>
</protein>
<proteinExistence type="predicted"/>
<accession>A0A511UMJ1</accession>
<dbReference type="Proteomes" id="UP000321303">
    <property type="component" value="Unassembled WGS sequence"/>
</dbReference>
<dbReference type="OrthoDB" id="9069044at2"/>
<evidence type="ECO:0000313" key="1">
    <source>
        <dbReference type="EMBL" id="GEN27834.1"/>
    </source>
</evidence>